<keyword evidence="4" id="KW-1185">Reference proteome</keyword>
<sequence>MRDSQASKVGTAGPTLPMAWLPAVFGLVVISVESTALMRGANTGRWLTDLCESVWGYSDGSTIATANIVLRKIGHFIGYGTLGLLFRRGWYASLRRRWMGTRSDLRAAAMALAVLSTLLVASLDEWHQSFLFGRVSSPYDVLLDTTGAILFNLAMLKFLAWRRTRMVG</sequence>
<dbReference type="EMBL" id="BMGT01000002">
    <property type="protein sequence ID" value="GGG79370.1"/>
    <property type="molecule type" value="Genomic_DNA"/>
</dbReference>
<name>A0A917M543_9BACT</name>
<feature type="transmembrane region" description="Helical" evidence="1">
    <location>
        <begin position="20"/>
        <end position="38"/>
    </location>
</feature>
<keyword evidence="1" id="KW-0812">Transmembrane</keyword>
<dbReference type="InterPro" id="IPR006976">
    <property type="entry name" value="VanZ-like"/>
</dbReference>
<keyword evidence="1" id="KW-0472">Membrane</keyword>
<feature type="transmembrane region" description="Helical" evidence="1">
    <location>
        <begin position="105"/>
        <end position="121"/>
    </location>
</feature>
<feature type="transmembrane region" description="Helical" evidence="1">
    <location>
        <begin position="141"/>
        <end position="160"/>
    </location>
</feature>
<organism evidence="3 4">
    <name type="scientific">Edaphobacter dinghuensis</name>
    <dbReference type="NCBI Taxonomy" id="1560005"/>
    <lineage>
        <taxon>Bacteria</taxon>
        <taxon>Pseudomonadati</taxon>
        <taxon>Acidobacteriota</taxon>
        <taxon>Terriglobia</taxon>
        <taxon>Terriglobales</taxon>
        <taxon>Acidobacteriaceae</taxon>
        <taxon>Edaphobacter</taxon>
    </lineage>
</organism>
<dbReference type="RefSeq" id="WP_188554278.1">
    <property type="nucleotide sequence ID" value="NZ_BMGT01000002.1"/>
</dbReference>
<evidence type="ECO:0000259" key="2">
    <source>
        <dbReference type="Pfam" id="PF04892"/>
    </source>
</evidence>
<dbReference type="Pfam" id="PF04892">
    <property type="entry name" value="VanZ"/>
    <property type="match status" value="1"/>
</dbReference>
<dbReference type="AlphaFoldDB" id="A0A917M543"/>
<accession>A0A917M543</accession>
<gene>
    <name evidence="3" type="ORF">GCM10011585_23350</name>
</gene>
<feature type="domain" description="VanZ-like" evidence="2">
    <location>
        <begin position="57"/>
        <end position="151"/>
    </location>
</feature>
<keyword evidence="1" id="KW-1133">Transmembrane helix</keyword>
<proteinExistence type="predicted"/>
<reference evidence="3" key="2">
    <citation type="submission" date="2020-09" db="EMBL/GenBank/DDBJ databases">
        <authorList>
            <person name="Sun Q."/>
            <person name="Zhou Y."/>
        </authorList>
    </citation>
    <scope>NUCLEOTIDE SEQUENCE</scope>
    <source>
        <strain evidence="3">CGMCC 1.12997</strain>
    </source>
</reference>
<comment type="caution">
    <text evidence="3">The sequence shown here is derived from an EMBL/GenBank/DDBJ whole genome shotgun (WGS) entry which is preliminary data.</text>
</comment>
<evidence type="ECO:0000313" key="3">
    <source>
        <dbReference type="EMBL" id="GGG79370.1"/>
    </source>
</evidence>
<evidence type="ECO:0000313" key="4">
    <source>
        <dbReference type="Proteomes" id="UP000647241"/>
    </source>
</evidence>
<dbReference type="NCBIfam" id="NF037970">
    <property type="entry name" value="vanZ_1"/>
    <property type="match status" value="1"/>
</dbReference>
<evidence type="ECO:0000256" key="1">
    <source>
        <dbReference type="SAM" id="Phobius"/>
    </source>
</evidence>
<dbReference type="Proteomes" id="UP000647241">
    <property type="component" value="Unassembled WGS sequence"/>
</dbReference>
<protein>
    <recommendedName>
        <fullName evidence="2">VanZ-like domain-containing protein</fullName>
    </recommendedName>
</protein>
<reference evidence="3" key="1">
    <citation type="journal article" date="2014" name="Int. J. Syst. Evol. Microbiol.">
        <title>Complete genome sequence of Corynebacterium casei LMG S-19264T (=DSM 44701T), isolated from a smear-ripened cheese.</title>
        <authorList>
            <consortium name="US DOE Joint Genome Institute (JGI-PGF)"/>
            <person name="Walter F."/>
            <person name="Albersmeier A."/>
            <person name="Kalinowski J."/>
            <person name="Ruckert C."/>
        </authorList>
    </citation>
    <scope>NUCLEOTIDE SEQUENCE</scope>
    <source>
        <strain evidence="3">CGMCC 1.12997</strain>
    </source>
</reference>